<dbReference type="Proteomes" id="UP001333110">
    <property type="component" value="Unassembled WGS sequence"/>
</dbReference>
<feature type="domain" description="CATSPERE beta-propeller" evidence="1">
    <location>
        <begin position="4"/>
        <end position="83"/>
    </location>
</feature>
<evidence type="ECO:0000313" key="3">
    <source>
        <dbReference type="Proteomes" id="UP001333110"/>
    </source>
</evidence>
<dbReference type="InterPro" id="IPR053816">
    <property type="entry name" value="CATSPERE_beta-prop"/>
</dbReference>
<protein>
    <recommendedName>
        <fullName evidence="1">CATSPERE beta-propeller domain-containing protein</fullName>
    </recommendedName>
</protein>
<evidence type="ECO:0000259" key="1">
    <source>
        <dbReference type="Pfam" id="PF22844"/>
    </source>
</evidence>
<keyword evidence="3" id="KW-1185">Reference proteome</keyword>
<accession>A0AAN7NG80</accession>
<dbReference type="EMBL" id="JAUNZN010000003">
    <property type="protein sequence ID" value="KAK4824169.1"/>
    <property type="molecule type" value="Genomic_DNA"/>
</dbReference>
<proteinExistence type="predicted"/>
<name>A0AAN7NG80_MYCAM</name>
<evidence type="ECO:0000313" key="2">
    <source>
        <dbReference type="EMBL" id="KAK4824169.1"/>
    </source>
</evidence>
<gene>
    <name evidence="2" type="ORF">QYF61_011466</name>
</gene>
<reference evidence="2 3" key="1">
    <citation type="journal article" date="2023" name="J. Hered.">
        <title>Chromosome-level genome of the wood stork (Mycteria americana) provides insight into avian chromosome evolution.</title>
        <authorList>
            <person name="Flamio R. Jr."/>
            <person name="Ramstad K.M."/>
        </authorList>
    </citation>
    <scope>NUCLEOTIDE SEQUENCE [LARGE SCALE GENOMIC DNA]</scope>
    <source>
        <strain evidence="2">JAX WOST 10</strain>
    </source>
</reference>
<dbReference type="AlphaFoldDB" id="A0AAN7NG80"/>
<dbReference type="Pfam" id="PF22844">
    <property type="entry name" value="Beta-prop_CATSPERE"/>
    <property type="match status" value="1"/>
</dbReference>
<sequence>MSGKQLSTLAPCTPTEVYLGYNETFNKIGDTGNVVKFLNFPNATSLYIEPVSYDSVPSEIMLLLICSGCSSSRLFFLAVYNADNFGA</sequence>
<organism evidence="2 3">
    <name type="scientific">Mycteria americana</name>
    <name type="common">Wood stork</name>
    <dbReference type="NCBI Taxonomy" id="33587"/>
    <lineage>
        <taxon>Eukaryota</taxon>
        <taxon>Metazoa</taxon>
        <taxon>Chordata</taxon>
        <taxon>Craniata</taxon>
        <taxon>Vertebrata</taxon>
        <taxon>Euteleostomi</taxon>
        <taxon>Archelosauria</taxon>
        <taxon>Archosauria</taxon>
        <taxon>Dinosauria</taxon>
        <taxon>Saurischia</taxon>
        <taxon>Theropoda</taxon>
        <taxon>Coelurosauria</taxon>
        <taxon>Aves</taxon>
        <taxon>Neognathae</taxon>
        <taxon>Neoaves</taxon>
        <taxon>Aequornithes</taxon>
        <taxon>Ciconiiformes</taxon>
        <taxon>Ciconiidae</taxon>
        <taxon>Mycteria</taxon>
    </lineage>
</organism>
<comment type="caution">
    <text evidence="2">The sequence shown here is derived from an EMBL/GenBank/DDBJ whole genome shotgun (WGS) entry which is preliminary data.</text>
</comment>